<protein>
    <submittedName>
        <fullName evidence="3">Uncharacterized protein</fullName>
    </submittedName>
</protein>
<reference evidence="3" key="1">
    <citation type="journal article" date="2022" name="Plant J.">
        <title>Strategies of tolerance reflected in two North American maple genomes.</title>
        <authorList>
            <person name="McEvoy S.L."/>
            <person name="Sezen U.U."/>
            <person name="Trouern-Trend A."/>
            <person name="McMahon S.M."/>
            <person name="Schaberg P.G."/>
            <person name="Yang J."/>
            <person name="Wegrzyn J.L."/>
            <person name="Swenson N.G."/>
        </authorList>
    </citation>
    <scope>NUCLEOTIDE SEQUENCE</scope>
    <source>
        <strain evidence="3">91603</strain>
    </source>
</reference>
<evidence type="ECO:0000256" key="1">
    <source>
        <dbReference type="SAM" id="MobiDB-lite"/>
    </source>
</evidence>
<dbReference type="InterPro" id="IPR039346">
    <property type="entry name" value="AGP25/26"/>
</dbReference>
<comment type="caution">
    <text evidence="3">The sequence shown here is derived from an EMBL/GenBank/DDBJ whole genome shotgun (WGS) entry which is preliminary data.</text>
</comment>
<evidence type="ECO:0000313" key="3">
    <source>
        <dbReference type="EMBL" id="KAI9181557.1"/>
    </source>
</evidence>
<keyword evidence="4" id="KW-1185">Reference proteome</keyword>
<dbReference type="PANTHER" id="PTHR35725:SF4">
    <property type="entry name" value="CLASSICAL ARABINOGALACTAN PROTEIN 26"/>
    <property type="match status" value="1"/>
</dbReference>
<evidence type="ECO:0000313" key="4">
    <source>
        <dbReference type="Proteomes" id="UP001064489"/>
    </source>
</evidence>
<dbReference type="Proteomes" id="UP001064489">
    <property type="component" value="Chromosome 4"/>
</dbReference>
<feature type="signal peptide" evidence="2">
    <location>
        <begin position="1"/>
        <end position="21"/>
    </location>
</feature>
<sequence>MASFWATLLVFMACFCSQANSKPSHQLHAQFSTISASPAYLPSSSPSPSPVDSSSPALSPDISPLFPTTPGGMAPSPAESSLPTIPSNPSPPNPDDFLAPAPDQFAISPSGVMPVSSSLSLASTTPLNLVAFLVFKLFCLMQLACM</sequence>
<accession>A0AAD5J1E1</accession>
<evidence type="ECO:0000256" key="2">
    <source>
        <dbReference type="SAM" id="SignalP"/>
    </source>
</evidence>
<reference evidence="3" key="2">
    <citation type="submission" date="2023-02" db="EMBL/GenBank/DDBJ databases">
        <authorList>
            <person name="Swenson N.G."/>
            <person name="Wegrzyn J.L."/>
            <person name="Mcevoy S.L."/>
        </authorList>
    </citation>
    <scope>NUCLEOTIDE SEQUENCE</scope>
    <source>
        <strain evidence="3">91603</strain>
        <tissue evidence="3">Leaf</tissue>
    </source>
</reference>
<dbReference type="EMBL" id="JAJSOW010000101">
    <property type="protein sequence ID" value="KAI9181557.1"/>
    <property type="molecule type" value="Genomic_DNA"/>
</dbReference>
<keyword evidence="2" id="KW-0732">Signal</keyword>
<name>A0AAD5J1E1_ACENE</name>
<proteinExistence type="predicted"/>
<gene>
    <name evidence="3" type="ORF">LWI28_016144</name>
</gene>
<organism evidence="3 4">
    <name type="scientific">Acer negundo</name>
    <name type="common">Box elder</name>
    <dbReference type="NCBI Taxonomy" id="4023"/>
    <lineage>
        <taxon>Eukaryota</taxon>
        <taxon>Viridiplantae</taxon>
        <taxon>Streptophyta</taxon>
        <taxon>Embryophyta</taxon>
        <taxon>Tracheophyta</taxon>
        <taxon>Spermatophyta</taxon>
        <taxon>Magnoliopsida</taxon>
        <taxon>eudicotyledons</taxon>
        <taxon>Gunneridae</taxon>
        <taxon>Pentapetalae</taxon>
        <taxon>rosids</taxon>
        <taxon>malvids</taxon>
        <taxon>Sapindales</taxon>
        <taxon>Sapindaceae</taxon>
        <taxon>Hippocastanoideae</taxon>
        <taxon>Acereae</taxon>
        <taxon>Acer</taxon>
    </lineage>
</organism>
<feature type="region of interest" description="Disordered" evidence="1">
    <location>
        <begin position="39"/>
        <end position="103"/>
    </location>
</feature>
<dbReference type="PANTHER" id="PTHR35725">
    <property type="entry name" value="CLASSICAL ARABINOGALACTAN PROTEIN 26"/>
    <property type="match status" value="1"/>
</dbReference>
<feature type="chain" id="PRO_5042206268" evidence="2">
    <location>
        <begin position="22"/>
        <end position="146"/>
    </location>
</feature>
<dbReference type="AlphaFoldDB" id="A0AAD5J1E1"/>
<feature type="compositionally biased region" description="Low complexity" evidence="1">
    <location>
        <begin position="39"/>
        <end position="60"/>
    </location>
</feature>